<feature type="compositionally biased region" description="Basic and acidic residues" evidence="1">
    <location>
        <begin position="355"/>
        <end position="365"/>
    </location>
</feature>
<reference evidence="2 3" key="1">
    <citation type="journal article" date="2020" name="ISME J.">
        <title>Uncovering the hidden diversity of litter-decomposition mechanisms in mushroom-forming fungi.</title>
        <authorList>
            <person name="Floudas D."/>
            <person name="Bentzer J."/>
            <person name="Ahren D."/>
            <person name="Johansson T."/>
            <person name="Persson P."/>
            <person name="Tunlid A."/>
        </authorList>
    </citation>
    <scope>NUCLEOTIDE SEQUENCE [LARGE SCALE GENOMIC DNA]</scope>
    <source>
        <strain evidence="2 3">CBS 291.85</strain>
    </source>
</reference>
<dbReference type="PANTHER" id="PTHR47339:SF1">
    <property type="entry name" value="CELL DIVISION CONTROL PROTEIN 24"/>
    <property type="match status" value="1"/>
</dbReference>
<dbReference type="SUPFAM" id="SSF48065">
    <property type="entry name" value="DBL homology domain (DH-domain)"/>
    <property type="match status" value="1"/>
</dbReference>
<gene>
    <name evidence="2" type="ORF">D9758_015128</name>
</gene>
<proteinExistence type="predicted"/>
<evidence type="ECO:0000256" key="1">
    <source>
        <dbReference type="SAM" id="MobiDB-lite"/>
    </source>
</evidence>
<organism evidence="2 3">
    <name type="scientific">Tetrapyrgos nigripes</name>
    <dbReference type="NCBI Taxonomy" id="182062"/>
    <lineage>
        <taxon>Eukaryota</taxon>
        <taxon>Fungi</taxon>
        <taxon>Dikarya</taxon>
        <taxon>Basidiomycota</taxon>
        <taxon>Agaricomycotina</taxon>
        <taxon>Agaricomycetes</taxon>
        <taxon>Agaricomycetidae</taxon>
        <taxon>Agaricales</taxon>
        <taxon>Marasmiineae</taxon>
        <taxon>Marasmiaceae</taxon>
        <taxon>Tetrapyrgos</taxon>
    </lineage>
</organism>
<dbReference type="Gene3D" id="2.30.29.30">
    <property type="entry name" value="Pleckstrin-homology domain (PH domain)/Phosphotyrosine-binding domain (PTB)"/>
    <property type="match status" value="1"/>
</dbReference>
<dbReference type="InterPro" id="IPR035899">
    <property type="entry name" value="DBL_dom_sf"/>
</dbReference>
<dbReference type="GO" id="GO:0043332">
    <property type="term" value="C:mating projection tip"/>
    <property type="evidence" value="ECO:0007669"/>
    <property type="project" value="TreeGrafter"/>
</dbReference>
<feature type="compositionally biased region" description="Polar residues" evidence="1">
    <location>
        <begin position="389"/>
        <end position="405"/>
    </location>
</feature>
<dbReference type="EMBL" id="JAACJM010000303">
    <property type="protein sequence ID" value="KAF5332406.1"/>
    <property type="molecule type" value="Genomic_DNA"/>
</dbReference>
<evidence type="ECO:0000313" key="2">
    <source>
        <dbReference type="EMBL" id="KAF5332406.1"/>
    </source>
</evidence>
<dbReference type="PANTHER" id="PTHR47339">
    <property type="entry name" value="CELL DIVISION CONTROL PROTEIN 24"/>
    <property type="match status" value="1"/>
</dbReference>
<feature type="region of interest" description="Disordered" evidence="1">
    <location>
        <begin position="341"/>
        <end position="367"/>
    </location>
</feature>
<dbReference type="Proteomes" id="UP000559256">
    <property type="component" value="Unassembled WGS sequence"/>
</dbReference>
<comment type="caution">
    <text evidence="2">The sequence shown here is derived from an EMBL/GenBank/DDBJ whole genome shotgun (WGS) entry which is preliminary data.</text>
</comment>
<dbReference type="GO" id="GO:0005634">
    <property type="term" value="C:nucleus"/>
    <property type="evidence" value="ECO:0007669"/>
    <property type="project" value="TreeGrafter"/>
</dbReference>
<dbReference type="GO" id="GO:0031106">
    <property type="term" value="P:septin ring organization"/>
    <property type="evidence" value="ECO:0007669"/>
    <property type="project" value="TreeGrafter"/>
</dbReference>
<keyword evidence="3" id="KW-1185">Reference proteome</keyword>
<feature type="region of interest" description="Disordered" evidence="1">
    <location>
        <begin position="604"/>
        <end position="626"/>
    </location>
</feature>
<dbReference type="AlphaFoldDB" id="A0A8H5BZZ4"/>
<feature type="region of interest" description="Disordered" evidence="1">
    <location>
        <begin position="387"/>
        <end position="430"/>
    </location>
</feature>
<protein>
    <submittedName>
        <fullName evidence="2">Uncharacterized protein</fullName>
    </submittedName>
</protein>
<evidence type="ECO:0000313" key="3">
    <source>
        <dbReference type="Proteomes" id="UP000559256"/>
    </source>
</evidence>
<sequence>MPDREKFFANFIQRVHFLEIQGKPRYGEVLRIEDLFGGTSSGFMKVLKTVQRLLDALQATYPSLCMFPNPTFTQHDRRDIVMELVDTERAHVSYLQLILSTLESLVINDNRLSMHQYHDRVLKDMEAMLLRMERSDFNGDAEDWLHIFGFDNPVNRTNIAATYHSLSVNYLDLFEVLPEQKKTIESSSLAGNIRILLNVLSILPARIADYCAWLQAILYCTLPSLPILPISSFSSPPSCFDTVCTTLYHMSQISSAIDKMSWQIRSIQALRTLNQRAFHWNASIDLSQLGNLLVDDQLKIYDADSGTGLKPKPKDEAAKTYQVFLFETMLLCCLGEQKLQKHRRNGSGSGSRSTRKGDVELDPHAQKTGRLIQLGRLGLNGREMGVEMRSQQQQNGNGSAKTNAARNPEHDPGSRQNSTQSDGDEGHLPQYPIRSWELGSALRKKTPLNLIYAIPTAWMKVLSVDEELFSLDWRDNEGGGEKYALKLSYPSIDQSDQWLLVLEGFVTEVVDVFADEHLSNQLRESLDGSSIYEIGTDIFNLDDDGFYIPGRRYSRPRPWSLIGPKGPYSDPSSMYQQKSFEPTELLLCPDMLPELFSLVPLDDKQEQEHARDSGAGLMSPLELPPSSAYDSKAQRVVDLMVRVEKIGRFPEAHSGFADVWKGVWKDVHGHESTVAVKVLRSRIGDPNPQAQ</sequence>
<name>A0A8H5BZZ4_9AGAR</name>
<dbReference type="GO" id="GO:0000935">
    <property type="term" value="C:division septum"/>
    <property type="evidence" value="ECO:0007669"/>
    <property type="project" value="TreeGrafter"/>
</dbReference>
<dbReference type="GO" id="GO:0030010">
    <property type="term" value="P:establishment of cell polarity"/>
    <property type="evidence" value="ECO:0007669"/>
    <property type="project" value="TreeGrafter"/>
</dbReference>
<dbReference type="GO" id="GO:0005737">
    <property type="term" value="C:cytoplasm"/>
    <property type="evidence" value="ECO:0007669"/>
    <property type="project" value="TreeGrafter"/>
</dbReference>
<dbReference type="OrthoDB" id="6718656at2759"/>
<dbReference type="InterPro" id="IPR011993">
    <property type="entry name" value="PH-like_dom_sf"/>
</dbReference>
<dbReference type="InterPro" id="IPR053026">
    <property type="entry name" value="CDC42_GEF"/>
</dbReference>
<accession>A0A8H5BZZ4</accession>